<evidence type="ECO:0000313" key="3">
    <source>
        <dbReference type="EnsemblFungi" id="EJT78117"/>
    </source>
</evidence>
<gene>
    <name evidence="3" type="primary">20343678</name>
    <name evidence="2" type="ORF">GGTG_03220</name>
</gene>
<dbReference type="AlphaFoldDB" id="J3NPL2"/>
<reference evidence="4" key="1">
    <citation type="submission" date="2010-07" db="EMBL/GenBank/DDBJ databases">
        <title>The genome sequence of Gaeumannomyces graminis var. tritici strain R3-111a-1.</title>
        <authorList>
            <consortium name="The Broad Institute Genome Sequencing Platform"/>
            <person name="Ma L.-J."/>
            <person name="Dead R."/>
            <person name="Young S."/>
            <person name="Zeng Q."/>
            <person name="Koehrsen M."/>
            <person name="Alvarado L."/>
            <person name="Berlin A."/>
            <person name="Chapman S.B."/>
            <person name="Chen Z."/>
            <person name="Freedman E."/>
            <person name="Gellesch M."/>
            <person name="Goldberg J."/>
            <person name="Griggs A."/>
            <person name="Gujja S."/>
            <person name="Heilman E.R."/>
            <person name="Heiman D."/>
            <person name="Hepburn T."/>
            <person name="Howarth C."/>
            <person name="Jen D."/>
            <person name="Larson L."/>
            <person name="Mehta T."/>
            <person name="Neiman D."/>
            <person name="Pearson M."/>
            <person name="Roberts A."/>
            <person name="Saif S."/>
            <person name="Shea T."/>
            <person name="Shenoy N."/>
            <person name="Sisk P."/>
            <person name="Stolte C."/>
            <person name="Sykes S."/>
            <person name="Walk T."/>
            <person name="White J."/>
            <person name="Yandava C."/>
            <person name="Haas B."/>
            <person name="Nusbaum C."/>
            <person name="Birren B."/>
        </authorList>
    </citation>
    <scope>NUCLEOTIDE SEQUENCE [LARGE SCALE GENOMIC DNA]</scope>
    <source>
        <strain evidence="4">R3-111a-1</strain>
    </source>
</reference>
<feature type="domain" description="FAD dependent oxidoreductase" evidence="1">
    <location>
        <begin position="14"/>
        <end position="385"/>
    </location>
</feature>
<dbReference type="eggNOG" id="KOG2852">
    <property type="taxonomic scope" value="Eukaryota"/>
</dbReference>
<dbReference type="InterPro" id="IPR006076">
    <property type="entry name" value="FAD-dep_OxRdtase"/>
</dbReference>
<dbReference type="GO" id="GO:0005829">
    <property type="term" value="C:cytosol"/>
    <property type="evidence" value="ECO:0007669"/>
    <property type="project" value="GOC"/>
</dbReference>
<evidence type="ECO:0000259" key="1">
    <source>
        <dbReference type="Pfam" id="PF01266"/>
    </source>
</evidence>
<dbReference type="SUPFAM" id="SSF51905">
    <property type="entry name" value="FAD/NAD(P)-binding domain"/>
    <property type="match status" value="1"/>
</dbReference>
<dbReference type="RefSeq" id="XP_009219262.1">
    <property type="nucleotide sequence ID" value="XM_009220998.1"/>
</dbReference>
<evidence type="ECO:0000313" key="4">
    <source>
        <dbReference type="Proteomes" id="UP000006039"/>
    </source>
</evidence>
<keyword evidence="4" id="KW-1185">Reference proteome</keyword>
<dbReference type="InterPro" id="IPR036188">
    <property type="entry name" value="FAD/NAD-bd_sf"/>
</dbReference>
<proteinExistence type="predicted"/>
<evidence type="ECO:0000313" key="2">
    <source>
        <dbReference type="EMBL" id="EJT78117.1"/>
    </source>
</evidence>
<reference evidence="2" key="2">
    <citation type="submission" date="2010-07" db="EMBL/GenBank/DDBJ databases">
        <authorList>
            <consortium name="The Broad Institute Genome Sequencing Platform"/>
            <consortium name="Broad Institute Genome Sequencing Center for Infectious Disease"/>
            <person name="Ma L.-J."/>
            <person name="Dead R."/>
            <person name="Young S."/>
            <person name="Zeng Q."/>
            <person name="Koehrsen M."/>
            <person name="Alvarado L."/>
            <person name="Berlin A."/>
            <person name="Chapman S.B."/>
            <person name="Chen Z."/>
            <person name="Freedman E."/>
            <person name="Gellesch M."/>
            <person name="Goldberg J."/>
            <person name="Griggs A."/>
            <person name="Gujja S."/>
            <person name="Heilman E.R."/>
            <person name="Heiman D."/>
            <person name="Hepburn T."/>
            <person name="Howarth C."/>
            <person name="Jen D."/>
            <person name="Larson L."/>
            <person name="Mehta T."/>
            <person name="Neiman D."/>
            <person name="Pearson M."/>
            <person name="Roberts A."/>
            <person name="Saif S."/>
            <person name="Shea T."/>
            <person name="Shenoy N."/>
            <person name="Sisk P."/>
            <person name="Stolte C."/>
            <person name="Sykes S."/>
            <person name="Walk T."/>
            <person name="White J."/>
            <person name="Yandava C."/>
            <person name="Haas B."/>
            <person name="Nusbaum C."/>
            <person name="Birren B."/>
        </authorList>
    </citation>
    <scope>NUCLEOTIDE SEQUENCE</scope>
    <source>
        <strain evidence="2">R3-111a-1</strain>
    </source>
</reference>
<dbReference type="Pfam" id="PF01266">
    <property type="entry name" value="DAO"/>
    <property type="match status" value="1"/>
</dbReference>
<dbReference type="OrthoDB" id="498204at2759"/>
<sequence length="401" mass="42332">MAPNALSPQLPRHTVIVGGGIVGAATLFFSARHPARLGAAERSKLTLLEATRELAPAASGKAGGFLAVDWHGEATASLAKLSFELHRQLATEGGGATRWGYRNVETLQVNFDTATKSSSECPKELNWINPKIVTSTKKLGGGGSTGQVTPKYLVEYLVEEARKQEGVDVRLGTSVIALDTTGDGRVKGVRVRKSDGKEELIECDRVVVAAGPWTGSLLRALVPDWSARIPLELLQKGKSIDGSRAHSLVIRGKLPTTAHCLFTEIKYTASDGSSRAAGPEVYCRGDGTVYLCGATDSVPLPKRADEVVCDFAEIARLLEQARVVGPNVFGEGAKVEKEQACYLPGGPFSGPLIDGSADHGLFIASGHTCWGITLGPGTGKVMSELLYDGKAISADISKLQA</sequence>
<dbReference type="EnsemblFungi" id="EJT78117">
    <property type="protein sequence ID" value="EJT78117"/>
    <property type="gene ID" value="GGTG_03220"/>
</dbReference>
<dbReference type="GO" id="GO:0042147">
    <property type="term" value="P:retrograde transport, endosome to Golgi"/>
    <property type="evidence" value="ECO:0007669"/>
    <property type="project" value="TreeGrafter"/>
</dbReference>
<dbReference type="PANTHER" id="PTHR13847:SF150">
    <property type="entry name" value="OXIDOREDUCTASE TDA3-RELATED"/>
    <property type="match status" value="1"/>
</dbReference>
<dbReference type="GeneID" id="20343678"/>
<dbReference type="Gene3D" id="3.50.50.60">
    <property type="entry name" value="FAD/NAD(P)-binding domain"/>
    <property type="match status" value="1"/>
</dbReference>
<dbReference type="PANTHER" id="PTHR13847">
    <property type="entry name" value="SARCOSINE DEHYDROGENASE-RELATED"/>
    <property type="match status" value="1"/>
</dbReference>
<dbReference type="Proteomes" id="UP000006039">
    <property type="component" value="Unassembled WGS sequence"/>
</dbReference>
<accession>J3NPL2</accession>
<organism evidence="2">
    <name type="scientific">Gaeumannomyces tritici (strain R3-111a-1)</name>
    <name type="common">Wheat and barley take-all root rot fungus</name>
    <name type="synonym">Gaeumannomyces graminis var. tritici</name>
    <dbReference type="NCBI Taxonomy" id="644352"/>
    <lineage>
        <taxon>Eukaryota</taxon>
        <taxon>Fungi</taxon>
        <taxon>Dikarya</taxon>
        <taxon>Ascomycota</taxon>
        <taxon>Pezizomycotina</taxon>
        <taxon>Sordariomycetes</taxon>
        <taxon>Sordariomycetidae</taxon>
        <taxon>Magnaporthales</taxon>
        <taxon>Magnaporthaceae</taxon>
        <taxon>Gaeumannomyces</taxon>
    </lineage>
</organism>
<dbReference type="EMBL" id="GL385396">
    <property type="protein sequence ID" value="EJT78117.1"/>
    <property type="molecule type" value="Genomic_DNA"/>
</dbReference>
<dbReference type="HOGENOM" id="CLU_007884_14_1_1"/>
<dbReference type="STRING" id="644352.J3NPL2"/>
<reference evidence="3" key="4">
    <citation type="journal article" date="2015" name="G3 (Bethesda)">
        <title>Genome sequences of three phytopathogenic species of the Magnaporthaceae family of fungi.</title>
        <authorList>
            <person name="Okagaki L.H."/>
            <person name="Nunes C.C."/>
            <person name="Sailsbery J."/>
            <person name="Clay B."/>
            <person name="Brown D."/>
            <person name="John T."/>
            <person name="Oh Y."/>
            <person name="Young N."/>
            <person name="Fitzgerald M."/>
            <person name="Haas B.J."/>
            <person name="Zeng Q."/>
            <person name="Young S."/>
            <person name="Adiconis X."/>
            <person name="Fan L."/>
            <person name="Levin J.Z."/>
            <person name="Mitchell T.K."/>
            <person name="Okubara P.A."/>
            <person name="Farman M.L."/>
            <person name="Kohn L.M."/>
            <person name="Birren B."/>
            <person name="Ma L.-J."/>
            <person name="Dean R.A."/>
        </authorList>
    </citation>
    <scope>NUCLEOTIDE SEQUENCE</scope>
    <source>
        <strain evidence="3">R3-111a-1</strain>
    </source>
</reference>
<dbReference type="Gene3D" id="3.30.9.10">
    <property type="entry name" value="D-Amino Acid Oxidase, subunit A, domain 2"/>
    <property type="match status" value="1"/>
</dbReference>
<dbReference type="VEuPathDB" id="FungiDB:GGTG_03220"/>
<protein>
    <recommendedName>
        <fullName evidence="1">FAD dependent oxidoreductase domain-containing protein</fullName>
    </recommendedName>
</protein>
<name>J3NPL2_GAET3</name>
<reference evidence="2" key="3">
    <citation type="submission" date="2010-09" db="EMBL/GenBank/DDBJ databases">
        <title>Annotation of Gaeumannomyces graminis var. tritici R3-111a-1.</title>
        <authorList>
            <consortium name="The Broad Institute Genome Sequencing Platform"/>
            <person name="Ma L.-J."/>
            <person name="Dead R."/>
            <person name="Young S.K."/>
            <person name="Zeng Q."/>
            <person name="Gargeya S."/>
            <person name="Fitzgerald M."/>
            <person name="Haas B."/>
            <person name="Abouelleil A."/>
            <person name="Alvarado L."/>
            <person name="Arachchi H.M."/>
            <person name="Berlin A."/>
            <person name="Brown A."/>
            <person name="Chapman S.B."/>
            <person name="Chen Z."/>
            <person name="Dunbar C."/>
            <person name="Freedman E."/>
            <person name="Gearin G."/>
            <person name="Gellesch M."/>
            <person name="Goldberg J."/>
            <person name="Griggs A."/>
            <person name="Gujja S."/>
            <person name="Heiman D."/>
            <person name="Howarth C."/>
            <person name="Larson L."/>
            <person name="Lui A."/>
            <person name="MacDonald P.J.P."/>
            <person name="Mehta T."/>
            <person name="Montmayeur A."/>
            <person name="Murphy C."/>
            <person name="Neiman D."/>
            <person name="Pearson M."/>
            <person name="Priest M."/>
            <person name="Roberts A."/>
            <person name="Saif S."/>
            <person name="Shea T."/>
            <person name="Shenoy N."/>
            <person name="Sisk P."/>
            <person name="Stolte C."/>
            <person name="Sykes S."/>
            <person name="Yandava C."/>
            <person name="Wortman J."/>
            <person name="Nusbaum C."/>
            <person name="Birren B."/>
        </authorList>
    </citation>
    <scope>NUCLEOTIDE SEQUENCE</scope>
    <source>
        <strain evidence="2">R3-111a-1</strain>
    </source>
</reference>
<dbReference type="GO" id="GO:0005770">
    <property type="term" value="C:late endosome"/>
    <property type="evidence" value="ECO:0007669"/>
    <property type="project" value="TreeGrafter"/>
</dbReference>
<reference evidence="3" key="5">
    <citation type="submission" date="2018-04" db="UniProtKB">
        <authorList>
            <consortium name="EnsemblFungi"/>
        </authorList>
    </citation>
    <scope>IDENTIFICATION</scope>
    <source>
        <strain evidence="3">R3-111a-1</strain>
    </source>
</reference>